<protein>
    <submittedName>
        <fullName evidence="1">Uncharacterized protein</fullName>
    </submittedName>
</protein>
<organism evidence="1 2">
    <name type="scientific">Skeletonema marinoi</name>
    <dbReference type="NCBI Taxonomy" id="267567"/>
    <lineage>
        <taxon>Eukaryota</taxon>
        <taxon>Sar</taxon>
        <taxon>Stramenopiles</taxon>
        <taxon>Ochrophyta</taxon>
        <taxon>Bacillariophyta</taxon>
        <taxon>Coscinodiscophyceae</taxon>
        <taxon>Thalassiosirophycidae</taxon>
        <taxon>Thalassiosirales</taxon>
        <taxon>Skeletonemataceae</taxon>
        <taxon>Skeletonema</taxon>
        <taxon>Skeletonema marinoi-dohrnii complex</taxon>
    </lineage>
</organism>
<sequence>MCIDLERDECCATDYDRHAMVLLLYRECLVKLGACMKKSDARRRAHIEEMGRIERRQDALVILSSIFDNYSSSERPVTTKCSSHSPKIHHYYHTVIHIELGLLIFLCVLCCNSQRLYTFAIIDPRLNKLISIGEITSIRGCCSSVAKKLASADDKADLAWWCSQQYSMGSSDQLKCLDLATQMLRSLLMKLNQWVTDLTRNALHWIEYNESILQEPACLTKS</sequence>
<dbReference type="AlphaFoldDB" id="A0AAD9DKA7"/>
<keyword evidence="2" id="KW-1185">Reference proteome</keyword>
<accession>A0AAD9DKA7</accession>
<reference evidence="1" key="1">
    <citation type="submission" date="2023-06" db="EMBL/GenBank/DDBJ databases">
        <title>Survivors Of The Sea: Transcriptome response of Skeletonema marinoi to long-term dormancy.</title>
        <authorList>
            <person name="Pinder M.I.M."/>
            <person name="Kourtchenko O."/>
            <person name="Robertson E.K."/>
            <person name="Larsson T."/>
            <person name="Maumus F."/>
            <person name="Osuna-Cruz C.M."/>
            <person name="Vancaester E."/>
            <person name="Stenow R."/>
            <person name="Vandepoele K."/>
            <person name="Ploug H."/>
            <person name="Bruchert V."/>
            <person name="Godhe A."/>
            <person name="Topel M."/>
        </authorList>
    </citation>
    <scope>NUCLEOTIDE SEQUENCE</scope>
    <source>
        <strain evidence="1">R05AC</strain>
    </source>
</reference>
<evidence type="ECO:0000313" key="2">
    <source>
        <dbReference type="Proteomes" id="UP001224775"/>
    </source>
</evidence>
<name>A0AAD9DKA7_9STRA</name>
<evidence type="ECO:0000313" key="1">
    <source>
        <dbReference type="EMBL" id="KAK1748905.1"/>
    </source>
</evidence>
<gene>
    <name evidence="1" type="ORF">QTG54_000844</name>
</gene>
<dbReference type="EMBL" id="JATAAI010000001">
    <property type="protein sequence ID" value="KAK1748905.1"/>
    <property type="molecule type" value="Genomic_DNA"/>
</dbReference>
<dbReference type="Proteomes" id="UP001224775">
    <property type="component" value="Unassembled WGS sequence"/>
</dbReference>
<comment type="caution">
    <text evidence="1">The sequence shown here is derived from an EMBL/GenBank/DDBJ whole genome shotgun (WGS) entry which is preliminary data.</text>
</comment>
<proteinExistence type="predicted"/>